<proteinExistence type="predicted"/>
<protein>
    <recommendedName>
        <fullName evidence="4">Hemerythrin-like domain-containing protein</fullName>
    </recommendedName>
</protein>
<dbReference type="EMBL" id="JBHUGS010000002">
    <property type="protein sequence ID" value="MFD1950774.1"/>
    <property type="molecule type" value="Genomic_DNA"/>
</dbReference>
<evidence type="ECO:0000313" key="3">
    <source>
        <dbReference type="Proteomes" id="UP001597400"/>
    </source>
</evidence>
<name>A0ABW4TVN6_9SPHN</name>
<feature type="region of interest" description="Disordered" evidence="1">
    <location>
        <begin position="1"/>
        <end position="24"/>
    </location>
</feature>
<organism evidence="2 3">
    <name type="scientific">Sphingomonas arantia</name>
    <dbReference type="NCBI Taxonomy" id="1460676"/>
    <lineage>
        <taxon>Bacteria</taxon>
        <taxon>Pseudomonadati</taxon>
        <taxon>Pseudomonadota</taxon>
        <taxon>Alphaproteobacteria</taxon>
        <taxon>Sphingomonadales</taxon>
        <taxon>Sphingomonadaceae</taxon>
        <taxon>Sphingomonas</taxon>
    </lineage>
</organism>
<keyword evidence="3" id="KW-1185">Reference proteome</keyword>
<evidence type="ECO:0000313" key="2">
    <source>
        <dbReference type="EMBL" id="MFD1950774.1"/>
    </source>
</evidence>
<accession>A0ABW4TVN6</accession>
<gene>
    <name evidence="2" type="ORF">ACFSGX_08340</name>
</gene>
<reference evidence="3" key="1">
    <citation type="journal article" date="2019" name="Int. J. Syst. Evol. Microbiol.">
        <title>The Global Catalogue of Microorganisms (GCM) 10K type strain sequencing project: providing services to taxonomists for standard genome sequencing and annotation.</title>
        <authorList>
            <consortium name="The Broad Institute Genomics Platform"/>
            <consortium name="The Broad Institute Genome Sequencing Center for Infectious Disease"/>
            <person name="Wu L."/>
            <person name="Ma J."/>
        </authorList>
    </citation>
    <scope>NUCLEOTIDE SEQUENCE [LARGE SCALE GENOMIC DNA]</scope>
    <source>
        <strain evidence="3">CGMCC 1.12702</strain>
    </source>
</reference>
<evidence type="ECO:0000256" key="1">
    <source>
        <dbReference type="SAM" id="MobiDB-lite"/>
    </source>
</evidence>
<sequence length="188" mass="20304">MPDTLEPDPMIGSPPGHAHAADAGVLPFPAGGKRISGTDLVGLLADHAQLRVLCDQLETLADGLPLYPSLQDRRTLADRIETATIAHVRTTNSFLGRFFTGSERRTTRGILARILSRQISDALHAEDTADILRSLSLNQASIDMLSYMLRVLFEGARRALDFEGLFLLSLGNTRLTSAARADLEGALA</sequence>
<comment type="caution">
    <text evidence="2">The sequence shown here is derived from an EMBL/GenBank/DDBJ whole genome shotgun (WGS) entry which is preliminary data.</text>
</comment>
<dbReference type="RefSeq" id="WP_380929032.1">
    <property type="nucleotide sequence ID" value="NZ_JBHUGS010000002.1"/>
</dbReference>
<evidence type="ECO:0008006" key="4">
    <source>
        <dbReference type="Google" id="ProtNLM"/>
    </source>
</evidence>
<dbReference type="Proteomes" id="UP001597400">
    <property type="component" value="Unassembled WGS sequence"/>
</dbReference>